<dbReference type="RefSeq" id="WP_202103321.1">
    <property type="nucleotide sequence ID" value="NZ_JAERTY010000007.1"/>
</dbReference>
<reference evidence="1 2" key="1">
    <citation type="submission" date="2021-01" db="EMBL/GenBank/DDBJ databases">
        <title>C459-1 draft genome sequence.</title>
        <authorList>
            <person name="Zhang X.-F."/>
        </authorList>
    </citation>
    <scope>NUCLEOTIDE SEQUENCE [LARGE SCALE GENOMIC DNA]</scope>
    <source>
        <strain evidence="2">C459-1</strain>
    </source>
</reference>
<evidence type="ECO:0000313" key="2">
    <source>
        <dbReference type="Proteomes" id="UP000625283"/>
    </source>
</evidence>
<gene>
    <name evidence="1" type="ORF">JKG61_12480</name>
</gene>
<organism evidence="1 2">
    <name type="scientific">Sphingobacterium faecale</name>
    <dbReference type="NCBI Taxonomy" id="2803775"/>
    <lineage>
        <taxon>Bacteria</taxon>
        <taxon>Pseudomonadati</taxon>
        <taxon>Bacteroidota</taxon>
        <taxon>Sphingobacteriia</taxon>
        <taxon>Sphingobacteriales</taxon>
        <taxon>Sphingobacteriaceae</taxon>
        <taxon>Sphingobacterium</taxon>
    </lineage>
</organism>
<sequence>MNINNIHISENQRLSDVIKEIPSNAILNKVLTGIGATHLELITERNSIIIEPNRPVIEGKRKEHKKILGVIEGIYTSDIEAYLMNDNILFKKIMTTPESFGKVKLAMENLGINMHEDYFLMFDECDRTAHDIDFRENITLPMDDFFLFKNKAFVSATAVKPSDPRFRKQGFEIYQIQPDFEYSKTLDLIVTNNPPYSLQNHFNESVSVKDDEKIFIFLNSTKGIISLIELGNLHSQCAVFCSETSAKKIGKRKDIDIHASIDESKFKKFNFLTSRFYSAVDINISEKPHIVVITDHKLAKHTMVDPYSDLIQISGRFRDIELASFTFISTYDDSLTGFSKTEAIKYLKCHKEIHRYIESLKDISQDTESARAYNDALTRTPYSDFLTEDGKTNYFRIDNFIMKEGLKLNYNGENILYQNLTSDKLKKRLNVNYKPMFFNHSSFYPNISGGATSREEIEERLDTLDNIFTDNEFQFGINISESVLKEFEKNFPILLEAYKKLGREKILNGGFSDRKLKHAILEYDQSIGITNNHIFLDELYLTLTVDSFYPEKYIKETFQKLVEKYDLPYKNKSKYMNDFKRFFEISNRTSRKGYKGKGYVLLRKKFK</sequence>
<proteinExistence type="predicted"/>
<accession>A0ABS1R5K3</accession>
<dbReference type="EMBL" id="JAERTY010000007">
    <property type="protein sequence ID" value="MBL1409570.1"/>
    <property type="molecule type" value="Genomic_DNA"/>
</dbReference>
<evidence type="ECO:0000313" key="1">
    <source>
        <dbReference type="EMBL" id="MBL1409570.1"/>
    </source>
</evidence>
<protein>
    <submittedName>
        <fullName evidence="1">Uncharacterized protein</fullName>
    </submittedName>
</protein>
<comment type="caution">
    <text evidence="1">The sequence shown here is derived from an EMBL/GenBank/DDBJ whole genome shotgun (WGS) entry which is preliminary data.</text>
</comment>
<dbReference type="Proteomes" id="UP000625283">
    <property type="component" value="Unassembled WGS sequence"/>
</dbReference>
<name>A0ABS1R5K3_9SPHI</name>
<keyword evidence="2" id="KW-1185">Reference proteome</keyword>